<reference evidence="1" key="1">
    <citation type="submission" date="2019-10" db="EMBL/GenBank/DDBJ databases">
        <authorList>
            <consortium name="DOE Joint Genome Institute"/>
            <person name="Kuo A."/>
            <person name="Miyauchi S."/>
            <person name="Kiss E."/>
            <person name="Drula E."/>
            <person name="Kohler A."/>
            <person name="Sanchez-Garcia M."/>
            <person name="Andreopoulos B."/>
            <person name="Barry K.W."/>
            <person name="Bonito G."/>
            <person name="Buee M."/>
            <person name="Carver A."/>
            <person name="Chen C."/>
            <person name="Cichocki N."/>
            <person name="Clum A."/>
            <person name="Culley D."/>
            <person name="Crous P.W."/>
            <person name="Fauchery L."/>
            <person name="Girlanda M."/>
            <person name="Hayes R."/>
            <person name="Keri Z."/>
            <person name="Labutti K."/>
            <person name="Lipzen A."/>
            <person name="Lombard V."/>
            <person name="Magnuson J."/>
            <person name="Maillard F."/>
            <person name="Morin E."/>
            <person name="Murat C."/>
            <person name="Nolan M."/>
            <person name="Ohm R."/>
            <person name="Pangilinan J."/>
            <person name="Pereira M."/>
            <person name="Perotto S."/>
            <person name="Peter M."/>
            <person name="Riley R."/>
            <person name="Sitrit Y."/>
            <person name="Stielow B."/>
            <person name="Szollosi G."/>
            <person name="Zifcakova L."/>
            <person name="Stursova M."/>
            <person name="Spatafora J.W."/>
            <person name="Tedersoo L."/>
            <person name="Vaario L.-M."/>
            <person name="Yamada A."/>
            <person name="Yan M."/>
            <person name="Wang P."/>
            <person name="Xu J."/>
            <person name="Bruns T."/>
            <person name="Baldrian P."/>
            <person name="Vilgalys R."/>
            <person name="Henrissat B."/>
            <person name="Grigoriev I.V."/>
            <person name="Hibbett D."/>
            <person name="Nagy L.G."/>
            <person name="Martin F.M."/>
        </authorList>
    </citation>
    <scope>NUCLEOTIDE SEQUENCE</scope>
    <source>
        <strain evidence="1">P2</strain>
    </source>
</reference>
<evidence type="ECO:0000313" key="1">
    <source>
        <dbReference type="EMBL" id="KAF9642478.1"/>
    </source>
</evidence>
<dbReference type="EMBL" id="MU118452">
    <property type="protein sequence ID" value="KAF9642478.1"/>
    <property type="molecule type" value="Genomic_DNA"/>
</dbReference>
<organism evidence="1 2">
    <name type="scientific">Thelephora ganbajun</name>
    <name type="common">Ganba fungus</name>
    <dbReference type="NCBI Taxonomy" id="370292"/>
    <lineage>
        <taxon>Eukaryota</taxon>
        <taxon>Fungi</taxon>
        <taxon>Dikarya</taxon>
        <taxon>Basidiomycota</taxon>
        <taxon>Agaricomycotina</taxon>
        <taxon>Agaricomycetes</taxon>
        <taxon>Thelephorales</taxon>
        <taxon>Thelephoraceae</taxon>
        <taxon>Thelephora</taxon>
    </lineage>
</organism>
<accession>A0ACB6YYU1</accession>
<sequence>MPPDLCPSKQILDISLFDVEALDSPGGLKTALRSIESACFQADPVIAGVVMTLSSRSHVLEYIFSVLDEKAYEKLSSWIISEFPTPTTPNMTDTLSMRLLQRLSSSLLFAEYPSAADTPPDLRVFWRKVELSFNVLKELDENANGAFTSRKKGKQAFRNRRIDPLPFDSMGIAVPTTDLEVRDTYVGVLAQLQSILEYYLLILREQLMSEIFKSSYVKANLSSERASLTTRKVLVGSDQSWSPVFPMVQPMKAALYFDDIEGFGEWSILLSTRAQRDLRDYKRADGAIFRIVMKKIKQLSQGHFSYDNQKPLTGPKTNLPVYEAKMTGDTRLVYQIDCVPDLRNTHTVDSQHECQVIRMFGIFTHAQLDHGRFWDSLSRQLQQKGPEYIERCTFRNKPLATGDNIILPAVFPPLPNQVQGMQQATPLVKVREEDMKNIHSMLVLDKFVMLSQALLNSILADKEVAHVFSVSAQEQEIIEHPSSCYVIGRSGTGKTTTMLFKMLGIQRTWQQYSDMGPKPRQVFVTQSRVLATKVEEYFAKLMWALEAAVYSPEELRMMDKDIEQEIEFVDQDDNDQWRSDLPEKFSELLDEHFPLFITYDRLCTMLQNDIRRGNDNDGFIIPKTHVLEDGATSPTSPTSPRKPRLRAGSGSMSSSDYMQQFRRNFVSYYEFLTSYWDHLPQTFTRVIDPALVFGEFMGVIKGSEDTIGTEHRCLDRESYKLLSVRNQGTFSHKRDDIYDLFMAYTKLKRQRQDYDAADRTHYILKELREVGLTGKKVDFLYVDEVQDNLLIDTLVLRTICANQHGLFWAGDTAQTISIGSSFRFTDLKAYQHRIEKQLSYDSGLIPVEPKTFELVLNYRSHGGIVNCARSIIELIMHYWPYSIDALKPEQATVDGFRPIFFAGQGNADFEKSFFGNGQGEAVDFGADQCILVRNDDARDSLQQKLKNSIIMTLYESKGLEFNDVLLYNFFGDSTATLNQWRLVLNGVSKGDGLSDAPTFDETRHASICIELKFLYVAITRARKNLWIIDSSESAGPVKMYWSSKDQIEIRSSTTDIPRLAVSSTSEEWSKTGRMMFLNKRYAQASVAFLRAGRKREAAICDAYLLREKARSISTTASAARIQAFITAANAFITCAHDSPSKQAKERLAYYGTAGECYSEARDLKNAGDSYRMAEQYAAAARTYREGGYFDELVEVITQHGNALDSGLLERLTKVAQMYYFKHLDVKTARNLFSSEEDALEFLEDYDLDEARAEMLKESGRVLESAEIHAKEGDMLKAVETLTASTVHGVDHVRPTIEYFLTGLWRGLTFGVPPTSTPIVSELLEYVNRLDRSAMTKQEVDELIMFEAIQNADHRSLRVLAKTFIKTGNDCATLLCLDHVFSSPTKLRHLSYADIHASLSLYLEYIRLLDRLWRDESLAEGSKHQRLFGFQVLGEDRYVVPKHTLVYKIFAEQSVTSGESGDEYTCTYGQLSWGIIRLISSRIDNRTKLQNSACRDVHGFSPCLTLIIRGQCRRGEECDFQHIQPDQLTVEWYHTRVRLILLQLQILNSARYYPWSVTNYWLGILYSALHPPLHRLGSYANLDPTRISEGANGFRIVREWVRFVCDGLKYSSSPPDLVYNEHFAPQFMVACTLAFDLDRENARYLIPDTRMYRWKLWPRCLVRKGGYFVVRDFVAFAKGEVDVALTLGFLFLRQVLLGRLPADLNHLCDLAERLSGLFIMAYRVGFRGVVHNVTLPRSWFINLIRPLPNLGKHAPMILPFTRAIIELMQRISKQVEQYSPFASDTGDQFRADGGRVTNITGPLYIARICLCLCLMGFNTNDDHYKNEILTSVQSLRKGEWKTTPSIYRRYVHAENWGDLEFALTESLTNTSLDEMILLLHESIPVPYGRRWNHVRPVIYSRLDEVPMLLLADPNVMKIITHQQRPRVEAAMGVQPDGDYDGQGQDINMPQERIAEENEAEEGGGSGGDHEQEIDERLVKAATKIQNAYRCHLERKRAVRDGAAKKIQAAYLRYLKRKNIVRKGIDATQARYWHLLRKRSMEMEWTKDSRYHLLFRVPLGYILVCLDVIGGFVESRKNEAKKRVKTEDDKDLEELMETLQQHSKLLKKTIALQKKLSPSSKFHEGRSVNDLQCVVLEVKTVVESLDGIPGSIRMMNQIEERWERGYKWIFEKQGSRAKGKKVNKPKLVLDREDLMYL</sequence>
<keyword evidence="2" id="KW-1185">Reference proteome</keyword>
<evidence type="ECO:0000313" key="2">
    <source>
        <dbReference type="Proteomes" id="UP000886501"/>
    </source>
</evidence>
<protein>
    <submittedName>
        <fullName evidence="1">Uncharacterized protein</fullName>
    </submittedName>
</protein>
<proteinExistence type="predicted"/>
<name>A0ACB6YYU1_THEGA</name>
<dbReference type="Proteomes" id="UP000886501">
    <property type="component" value="Unassembled WGS sequence"/>
</dbReference>
<reference evidence="1" key="2">
    <citation type="journal article" date="2020" name="Nat. Commun.">
        <title>Large-scale genome sequencing of mycorrhizal fungi provides insights into the early evolution of symbiotic traits.</title>
        <authorList>
            <person name="Miyauchi S."/>
            <person name="Kiss E."/>
            <person name="Kuo A."/>
            <person name="Drula E."/>
            <person name="Kohler A."/>
            <person name="Sanchez-Garcia M."/>
            <person name="Morin E."/>
            <person name="Andreopoulos B."/>
            <person name="Barry K.W."/>
            <person name="Bonito G."/>
            <person name="Buee M."/>
            <person name="Carver A."/>
            <person name="Chen C."/>
            <person name="Cichocki N."/>
            <person name="Clum A."/>
            <person name="Culley D."/>
            <person name="Crous P.W."/>
            <person name="Fauchery L."/>
            <person name="Girlanda M."/>
            <person name="Hayes R.D."/>
            <person name="Keri Z."/>
            <person name="LaButti K."/>
            <person name="Lipzen A."/>
            <person name="Lombard V."/>
            <person name="Magnuson J."/>
            <person name="Maillard F."/>
            <person name="Murat C."/>
            <person name="Nolan M."/>
            <person name="Ohm R.A."/>
            <person name="Pangilinan J."/>
            <person name="Pereira M.F."/>
            <person name="Perotto S."/>
            <person name="Peter M."/>
            <person name="Pfister S."/>
            <person name="Riley R."/>
            <person name="Sitrit Y."/>
            <person name="Stielow J.B."/>
            <person name="Szollosi G."/>
            <person name="Zifcakova L."/>
            <person name="Stursova M."/>
            <person name="Spatafora J.W."/>
            <person name="Tedersoo L."/>
            <person name="Vaario L.M."/>
            <person name="Yamada A."/>
            <person name="Yan M."/>
            <person name="Wang P."/>
            <person name="Xu J."/>
            <person name="Bruns T."/>
            <person name="Baldrian P."/>
            <person name="Vilgalys R."/>
            <person name="Dunand C."/>
            <person name="Henrissat B."/>
            <person name="Grigoriev I.V."/>
            <person name="Hibbett D."/>
            <person name="Nagy L.G."/>
            <person name="Martin F.M."/>
        </authorList>
    </citation>
    <scope>NUCLEOTIDE SEQUENCE</scope>
    <source>
        <strain evidence="1">P2</strain>
    </source>
</reference>
<gene>
    <name evidence="1" type="ORF">BDM02DRAFT_3176738</name>
</gene>
<comment type="caution">
    <text evidence="1">The sequence shown here is derived from an EMBL/GenBank/DDBJ whole genome shotgun (WGS) entry which is preliminary data.</text>
</comment>